<feature type="region of interest" description="Disordered" evidence="1">
    <location>
        <begin position="190"/>
        <end position="227"/>
    </location>
</feature>
<protein>
    <submittedName>
        <fullName evidence="2">Uncharacterized protein</fullName>
    </submittedName>
</protein>
<evidence type="ECO:0000313" key="2">
    <source>
        <dbReference type="EMBL" id="KAK0532392.1"/>
    </source>
</evidence>
<gene>
    <name evidence="2" type="ORF">OC842_003302</name>
</gene>
<dbReference type="EMBL" id="JAPDMQ010000161">
    <property type="protein sequence ID" value="KAK0532392.1"/>
    <property type="molecule type" value="Genomic_DNA"/>
</dbReference>
<sequence>MAPPNLTSSASYRKTKRSHEDAMQNTDASLGAPCLAIKPPPCSRSITMTRDDSQAAELSSPELESPDHFALHSLPAGLFPRAASGPSHPSDGNTAIVDVETLRANLQSAFSLMPPSPASRDERIAWQRGARLPPAPLHRQQRGQRHQQQEQQQQQQQQLGEREDTTTSTPCSPLHSRLPLAVRRASIAQSSPLPPPLFERPPTPPQQHKLSFGSQDGSGAFSPAGAGDAAGTDGIGINFDLDLGVGPQFSHSAGVSGITLSSSYQLAPAYEIDSDSSSELGLELELAAVLSNTTFHHNQPRLFFAHGDDQKQSHVVVRTRGSIKGTADDQDEDVFSPPRKGQTLLVGGGQSPAGAHKLSTTSSSSSSSSSASSSYAYSSSSSSSSFSSSLSPPPPTSTPSASASSSGGSSSLSPAVLSSGWDASESPRSFGGGPSPLF</sequence>
<name>A0AAN6GBZ7_9BASI</name>
<accession>A0AAN6GBZ7</accession>
<feature type="compositionally biased region" description="Polar residues" evidence="1">
    <location>
        <begin position="1"/>
        <end position="12"/>
    </location>
</feature>
<feature type="region of interest" description="Disordered" evidence="1">
    <location>
        <begin position="1"/>
        <end position="71"/>
    </location>
</feature>
<evidence type="ECO:0000313" key="3">
    <source>
        <dbReference type="Proteomes" id="UP001176521"/>
    </source>
</evidence>
<proteinExistence type="predicted"/>
<feature type="compositionally biased region" description="Pro residues" evidence="1">
    <location>
        <begin position="192"/>
        <end position="205"/>
    </location>
</feature>
<feature type="compositionally biased region" description="Polar residues" evidence="1">
    <location>
        <begin position="206"/>
        <end position="217"/>
    </location>
</feature>
<feature type="region of interest" description="Disordered" evidence="1">
    <location>
        <begin position="321"/>
        <end position="438"/>
    </location>
</feature>
<feature type="compositionally biased region" description="Low complexity" evidence="1">
    <location>
        <begin position="149"/>
        <end position="159"/>
    </location>
</feature>
<comment type="caution">
    <text evidence="2">The sequence shown here is derived from an EMBL/GenBank/DDBJ whole genome shotgun (WGS) entry which is preliminary data.</text>
</comment>
<feature type="compositionally biased region" description="Low complexity" evidence="1">
    <location>
        <begin position="358"/>
        <end position="390"/>
    </location>
</feature>
<dbReference type="AlphaFoldDB" id="A0AAN6GBZ7"/>
<feature type="compositionally biased region" description="Low complexity" evidence="1">
    <location>
        <begin position="398"/>
        <end position="419"/>
    </location>
</feature>
<keyword evidence="3" id="KW-1185">Reference proteome</keyword>
<organism evidence="2 3">
    <name type="scientific">Tilletia horrida</name>
    <dbReference type="NCBI Taxonomy" id="155126"/>
    <lineage>
        <taxon>Eukaryota</taxon>
        <taxon>Fungi</taxon>
        <taxon>Dikarya</taxon>
        <taxon>Basidiomycota</taxon>
        <taxon>Ustilaginomycotina</taxon>
        <taxon>Exobasidiomycetes</taxon>
        <taxon>Tilletiales</taxon>
        <taxon>Tilletiaceae</taxon>
        <taxon>Tilletia</taxon>
    </lineage>
</organism>
<reference evidence="2" key="1">
    <citation type="journal article" date="2023" name="PhytoFront">
        <title>Draft Genome Resources of Seven Strains of Tilletia horrida, Causal Agent of Kernel Smut of Rice.</title>
        <authorList>
            <person name="Khanal S."/>
            <person name="Antony Babu S."/>
            <person name="Zhou X.G."/>
        </authorList>
    </citation>
    <scope>NUCLEOTIDE SEQUENCE</scope>
    <source>
        <strain evidence="2">TX3</strain>
    </source>
</reference>
<evidence type="ECO:0000256" key="1">
    <source>
        <dbReference type="SAM" id="MobiDB-lite"/>
    </source>
</evidence>
<feature type="region of interest" description="Disordered" evidence="1">
    <location>
        <begin position="135"/>
        <end position="176"/>
    </location>
</feature>
<dbReference type="Proteomes" id="UP001176521">
    <property type="component" value="Unassembled WGS sequence"/>
</dbReference>